<evidence type="ECO:0000256" key="3">
    <source>
        <dbReference type="ARBA" id="ARBA00023152"/>
    </source>
</evidence>
<dbReference type="InterPro" id="IPR013078">
    <property type="entry name" value="His_Pase_superF_clade-1"/>
</dbReference>
<keyword evidence="8" id="KW-1185">Reference proteome</keyword>
<dbReference type="AlphaFoldDB" id="A0A1Z5IFK8"/>
<evidence type="ECO:0000256" key="6">
    <source>
        <dbReference type="PIRSR" id="PIRSR613078-2"/>
    </source>
</evidence>
<comment type="caution">
    <text evidence="7">The sequence shown here is derived from an EMBL/GenBank/DDBJ whole genome shotgun (WGS) entry which is preliminary data.</text>
</comment>
<dbReference type="OrthoDB" id="9783269at2"/>
<dbReference type="InterPro" id="IPR005952">
    <property type="entry name" value="Phosphogly_mut1"/>
</dbReference>
<dbReference type="GO" id="GO:0004619">
    <property type="term" value="F:phosphoglycerate mutase activity"/>
    <property type="evidence" value="ECO:0007669"/>
    <property type="project" value="UniProtKB-EC"/>
</dbReference>
<dbReference type="SUPFAM" id="SSF53254">
    <property type="entry name" value="Phosphoglycerate mutase-like"/>
    <property type="match status" value="1"/>
</dbReference>
<dbReference type="STRING" id="1302250.GCA_001313225_02874"/>
<dbReference type="InterPro" id="IPR001345">
    <property type="entry name" value="PG/BPGM_mutase_AS"/>
</dbReference>
<feature type="binding site" evidence="6">
    <location>
        <position position="57"/>
    </location>
    <ligand>
        <name>substrate</name>
    </ligand>
</feature>
<dbReference type="PANTHER" id="PTHR11931">
    <property type="entry name" value="PHOSPHOGLYCERATE MUTASE"/>
    <property type="match status" value="1"/>
</dbReference>
<comment type="similarity">
    <text evidence="1">Belongs to the phosphoglycerate mutase family. BPG-dependent PGAM subfamily.</text>
</comment>
<evidence type="ECO:0000313" key="8">
    <source>
        <dbReference type="Proteomes" id="UP000198402"/>
    </source>
</evidence>
<dbReference type="GO" id="GO:0006096">
    <property type="term" value="P:glycolytic process"/>
    <property type="evidence" value="ECO:0007669"/>
    <property type="project" value="UniProtKB-KW"/>
</dbReference>
<keyword evidence="3" id="KW-0324">Glycolysis</keyword>
<reference evidence="7 8" key="1">
    <citation type="submission" date="2015-11" db="EMBL/GenBank/DDBJ databases">
        <title>Draft genome sequences of new species of the genus Lactobacillus isolated from orchardgrass silage.</title>
        <authorList>
            <person name="Tohno M."/>
            <person name="Tanizawa Y."/>
            <person name="Arita M."/>
        </authorList>
    </citation>
    <scope>NUCLEOTIDE SEQUENCE [LARGE SCALE GENOMIC DNA]</scope>
    <source>
        <strain evidence="7 8">IWT126</strain>
    </source>
</reference>
<dbReference type="Pfam" id="PF00300">
    <property type="entry name" value="His_Phos_1"/>
    <property type="match status" value="1"/>
</dbReference>
<feature type="active site" description="Tele-phosphohistidine intermediate" evidence="5">
    <location>
        <position position="8"/>
    </location>
</feature>
<evidence type="ECO:0000256" key="2">
    <source>
        <dbReference type="ARBA" id="ARBA00012028"/>
    </source>
</evidence>
<organism evidence="7 8">
    <name type="scientific">Secundilactobacillus silagei JCM 19001</name>
    <dbReference type="NCBI Taxonomy" id="1302250"/>
    <lineage>
        <taxon>Bacteria</taxon>
        <taxon>Bacillati</taxon>
        <taxon>Bacillota</taxon>
        <taxon>Bacilli</taxon>
        <taxon>Lactobacillales</taxon>
        <taxon>Lactobacillaceae</taxon>
        <taxon>Secundilactobacillus</taxon>
    </lineage>
</organism>
<name>A0A1Z5IFK8_9LACO</name>
<dbReference type="EMBL" id="BCMG01000002">
    <property type="protein sequence ID" value="GAX00503.1"/>
    <property type="molecule type" value="Genomic_DNA"/>
</dbReference>
<evidence type="ECO:0000313" key="7">
    <source>
        <dbReference type="EMBL" id="GAX00503.1"/>
    </source>
</evidence>
<dbReference type="PROSITE" id="PS00175">
    <property type="entry name" value="PG_MUTASE"/>
    <property type="match status" value="1"/>
</dbReference>
<accession>A0A1Z5IFK8</accession>
<proteinExistence type="inferred from homology"/>
<feature type="active site" description="Proton donor/acceptor" evidence="5">
    <location>
        <position position="82"/>
    </location>
</feature>
<dbReference type="RefSeq" id="WP_054656013.1">
    <property type="nucleotide sequence ID" value="NZ_BBFL01000015.1"/>
</dbReference>
<sequence length="187" mass="21319">MKLYLTRHGETTLNRERKFYGSLDVSIDETGVKQARSVAQQLADKQFTTVYISGLKRSLETATIILNQHAPVPVIRKPGLNEMDFGAWEGLNANEIQARFPVKWQAWLDSPFKVVPTQAEGFMAFKQRVIETVKPIINDHSQKAVLIVAHRGTLRIINQLFFPEVDYWTPQFDAGTYTLIDTEQLKA</sequence>
<gene>
    <name evidence="7" type="primary">gpmB_4</name>
    <name evidence="7" type="ORF">IWT126_00518</name>
</gene>
<dbReference type="Proteomes" id="UP000198402">
    <property type="component" value="Unassembled WGS sequence"/>
</dbReference>
<evidence type="ECO:0000256" key="5">
    <source>
        <dbReference type="PIRSR" id="PIRSR613078-1"/>
    </source>
</evidence>
<evidence type="ECO:0000256" key="4">
    <source>
        <dbReference type="ARBA" id="ARBA00023235"/>
    </source>
</evidence>
<dbReference type="InterPro" id="IPR029033">
    <property type="entry name" value="His_PPase_superfam"/>
</dbReference>
<dbReference type="PIRSF" id="PIRSF000709">
    <property type="entry name" value="6PFK_2-Ptase"/>
    <property type="match status" value="1"/>
</dbReference>
<dbReference type="EC" id="5.4.2.11" evidence="2"/>
<dbReference type="SMART" id="SM00855">
    <property type="entry name" value="PGAM"/>
    <property type="match status" value="1"/>
</dbReference>
<keyword evidence="4" id="KW-0413">Isomerase</keyword>
<dbReference type="Gene3D" id="3.40.50.1240">
    <property type="entry name" value="Phosphoglycerate mutase-like"/>
    <property type="match status" value="1"/>
</dbReference>
<protein>
    <recommendedName>
        <fullName evidence="2">phosphoglycerate mutase (2,3-diphosphoglycerate-dependent)</fullName>
        <ecNumber evidence="2">5.4.2.11</ecNumber>
    </recommendedName>
</protein>
<feature type="binding site" evidence="6">
    <location>
        <begin position="7"/>
        <end position="14"/>
    </location>
    <ligand>
        <name>substrate</name>
    </ligand>
</feature>
<dbReference type="CDD" id="cd07067">
    <property type="entry name" value="HP_PGM_like"/>
    <property type="match status" value="1"/>
</dbReference>
<evidence type="ECO:0000256" key="1">
    <source>
        <dbReference type="ARBA" id="ARBA00006717"/>
    </source>
</evidence>